<dbReference type="GO" id="GO:0080120">
    <property type="term" value="P:CAAX-box protein maturation"/>
    <property type="evidence" value="ECO:0007669"/>
    <property type="project" value="UniProtKB-ARBA"/>
</dbReference>
<organism evidence="3 4">
    <name type="scientific">Herbiconiux ginsengi</name>
    <dbReference type="NCBI Taxonomy" id="381665"/>
    <lineage>
        <taxon>Bacteria</taxon>
        <taxon>Bacillati</taxon>
        <taxon>Actinomycetota</taxon>
        <taxon>Actinomycetes</taxon>
        <taxon>Micrococcales</taxon>
        <taxon>Microbacteriaceae</taxon>
        <taxon>Herbiconiux</taxon>
    </lineage>
</organism>
<evidence type="ECO:0000313" key="3">
    <source>
        <dbReference type="EMBL" id="SDY47671.1"/>
    </source>
</evidence>
<keyword evidence="1" id="KW-1133">Transmembrane helix</keyword>
<keyword evidence="4" id="KW-1185">Reference proteome</keyword>
<feature type="domain" description="CAAX prenyl protease 2/Lysostaphin resistance protein A-like" evidence="2">
    <location>
        <begin position="161"/>
        <end position="248"/>
    </location>
</feature>
<keyword evidence="1" id="KW-0472">Membrane</keyword>
<dbReference type="Proteomes" id="UP000198891">
    <property type="component" value="Unassembled WGS sequence"/>
</dbReference>
<evidence type="ECO:0000256" key="1">
    <source>
        <dbReference type="SAM" id="Phobius"/>
    </source>
</evidence>
<dbReference type="PANTHER" id="PTHR36435">
    <property type="entry name" value="SLR1288 PROTEIN"/>
    <property type="match status" value="1"/>
</dbReference>
<feature type="transmembrane region" description="Helical" evidence="1">
    <location>
        <begin position="39"/>
        <end position="62"/>
    </location>
</feature>
<feature type="transmembrane region" description="Helical" evidence="1">
    <location>
        <begin position="228"/>
        <end position="254"/>
    </location>
</feature>
<feature type="transmembrane region" description="Helical" evidence="1">
    <location>
        <begin position="6"/>
        <end position="27"/>
    </location>
</feature>
<reference evidence="3 4" key="1">
    <citation type="submission" date="2016-10" db="EMBL/GenBank/DDBJ databases">
        <authorList>
            <person name="de Groot N.N."/>
        </authorList>
    </citation>
    <scope>NUCLEOTIDE SEQUENCE [LARGE SCALE GENOMIC DNA]</scope>
    <source>
        <strain evidence="3 4">CGMCC 4.3491</strain>
    </source>
</reference>
<proteinExistence type="predicted"/>
<gene>
    <name evidence="3" type="ORF">SAMN05216554_0441</name>
</gene>
<dbReference type="RefSeq" id="WP_092548131.1">
    <property type="nucleotide sequence ID" value="NZ_FNPZ01000001.1"/>
</dbReference>
<dbReference type="PANTHER" id="PTHR36435:SF1">
    <property type="entry name" value="CAAX AMINO TERMINAL PROTEASE FAMILY PROTEIN"/>
    <property type="match status" value="1"/>
</dbReference>
<feature type="transmembrane region" description="Helical" evidence="1">
    <location>
        <begin position="91"/>
        <end position="112"/>
    </location>
</feature>
<protein>
    <submittedName>
        <fullName evidence="3">CAAX protease self-immunity</fullName>
    </submittedName>
</protein>
<sequence>MAPEAAQFFFAYLLVVVAIIPVMWVRLRPGMSLARRQVTIMAGIALRIAGFLASFLVILRLAGHQIEPMLAKAGDWPFVAWGRQTLATGGLPLAALIAAGLVLAAAKAVLLWRRTVRRSETLGFVVWHYTRSATTPITEYFRPPETAITAHLPRSVAELFTRGVLGSIVVGITEELMFRVGIPALLLQTGANLWVSVIFSLAMFALLHGYQGWGGVASSGLSGVAYTYIYFVTGDIVLPIVLHALNNAYVLAVLPAVSWRSSRREFDQRMRAAAERPAVSTPAIPPPPGS</sequence>
<accession>A0A1H3K674</accession>
<dbReference type="InterPro" id="IPR003675">
    <property type="entry name" value="Rce1/LyrA-like_dom"/>
</dbReference>
<evidence type="ECO:0000259" key="2">
    <source>
        <dbReference type="Pfam" id="PF02517"/>
    </source>
</evidence>
<keyword evidence="3" id="KW-0645">Protease</keyword>
<dbReference type="AlphaFoldDB" id="A0A1H3K674"/>
<dbReference type="GO" id="GO:0006508">
    <property type="term" value="P:proteolysis"/>
    <property type="evidence" value="ECO:0007669"/>
    <property type="project" value="UniProtKB-KW"/>
</dbReference>
<keyword evidence="3" id="KW-0378">Hydrolase</keyword>
<evidence type="ECO:0000313" key="4">
    <source>
        <dbReference type="Proteomes" id="UP000198891"/>
    </source>
</evidence>
<name>A0A1H3K674_9MICO</name>
<dbReference type="Pfam" id="PF02517">
    <property type="entry name" value="Rce1-like"/>
    <property type="match status" value="1"/>
</dbReference>
<dbReference type="GO" id="GO:0004175">
    <property type="term" value="F:endopeptidase activity"/>
    <property type="evidence" value="ECO:0007669"/>
    <property type="project" value="UniProtKB-ARBA"/>
</dbReference>
<feature type="transmembrane region" description="Helical" evidence="1">
    <location>
        <begin position="185"/>
        <end position="208"/>
    </location>
</feature>
<dbReference type="InterPro" id="IPR052710">
    <property type="entry name" value="CAAX_protease"/>
</dbReference>
<dbReference type="OrthoDB" id="7632478at2"/>
<keyword evidence="1" id="KW-0812">Transmembrane</keyword>
<dbReference type="EMBL" id="FNPZ01000001">
    <property type="protein sequence ID" value="SDY47671.1"/>
    <property type="molecule type" value="Genomic_DNA"/>
</dbReference>